<dbReference type="PANTHER" id="PTHR14226">
    <property type="entry name" value="NEUROPATHY TARGET ESTERASE/SWISS CHEESE D.MELANOGASTER"/>
    <property type="match status" value="1"/>
</dbReference>
<dbReference type="InterPro" id="IPR050301">
    <property type="entry name" value="NTE"/>
</dbReference>
<feature type="domain" description="PNPLA" evidence="5">
    <location>
        <begin position="9"/>
        <end position="168"/>
    </location>
</feature>
<evidence type="ECO:0000313" key="7">
    <source>
        <dbReference type="Proteomes" id="UP000255265"/>
    </source>
</evidence>
<dbReference type="AlphaFoldDB" id="A0A370FPP7"/>
<evidence type="ECO:0000256" key="1">
    <source>
        <dbReference type="ARBA" id="ARBA00022801"/>
    </source>
</evidence>
<dbReference type="PROSITE" id="PS51635">
    <property type="entry name" value="PNPLA"/>
    <property type="match status" value="1"/>
</dbReference>
<feature type="active site" description="Nucleophile" evidence="4">
    <location>
        <position position="42"/>
    </location>
</feature>
<evidence type="ECO:0000256" key="3">
    <source>
        <dbReference type="ARBA" id="ARBA00023098"/>
    </source>
</evidence>
<dbReference type="GO" id="GO:0016042">
    <property type="term" value="P:lipid catabolic process"/>
    <property type="evidence" value="ECO:0007669"/>
    <property type="project" value="UniProtKB-UniRule"/>
</dbReference>
<keyword evidence="7" id="KW-1185">Reference proteome</keyword>
<dbReference type="Proteomes" id="UP000255265">
    <property type="component" value="Unassembled WGS sequence"/>
</dbReference>
<dbReference type="InterPro" id="IPR016035">
    <property type="entry name" value="Acyl_Trfase/lysoPLipase"/>
</dbReference>
<evidence type="ECO:0000256" key="4">
    <source>
        <dbReference type="PROSITE-ProRule" id="PRU01161"/>
    </source>
</evidence>
<dbReference type="PANTHER" id="PTHR14226:SF76">
    <property type="entry name" value="NTE FAMILY PROTEIN RSSA"/>
    <property type="match status" value="1"/>
</dbReference>
<dbReference type="InterPro" id="IPR002641">
    <property type="entry name" value="PNPLA_dom"/>
</dbReference>
<name>A0A370FPP7_9BURK</name>
<feature type="active site" description="Proton acceptor" evidence="4">
    <location>
        <position position="155"/>
    </location>
</feature>
<accession>A0A370FPP7</accession>
<keyword evidence="3 4" id="KW-0443">Lipid metabolism</keyword>
<keyword evidence="2 4" id="KW-0442">Lipid degradation</keyword>
<comment type="caution">
    <text evidence="4">Lacks conserved residue(s) required for the propagation of feature annotation.</text>
</comment>
<comment type="caution">
    <text evidence="6">The sequence shown here is derived from an EMBL/GenBank/DDBJ whole genome shotgun (WGS) entry which is preliminary data.</text>
</comment>
<sequence length="314" mass="33137">MARRPRIGLALGSGSARGWSHIGVIRTLEQAGYAPDVVCGTSIGALVGAIYAAGRLDWLEDWVRKLTWSGTVAMLDLKMGGGLIEGGKLLKFFREHSQDPDFADLPKAFGCVATELATGREVWLREGPVIDAVRASMALPGLFTPTQQEDRLLVDGGLVNPIPVSLCRAMGADLVIAVDLNWDLIGRRNRTASTDGTSVAELPKAGVLATVLGKLRPAPRAPAGSGTEMPSLLDVLGTSLNIMQVRITQSRMAGEPADVMVRPRLSDIAAMDFHRAAAAIAEGERAAQQVLPLLADLAVPLRDGGSLPPVTVQG</sequence>
<proteinExistence type="predicted"/>
<dbReference type="EMBL" id="QQAV01000001">
    <property type="protein sequence ID" value="RDI29540.1"/>
    <property type="molecule type" value="Genomic_DNA"/>
</dbReference>
<dbReference type="GO" id="GO:0016787">
    <property type="term" value="F:hydrolase activity"/>
    <property type="evidence" value="ECO:0007669"/>
    <property type="project" value="UniProtKB-UniRule"/>
</dbReference>
<dbReference type="STRING" id="433924.NS331_18600"/>
<evidence type="ECO:0000256" key="2">
    <source>
        <dbReference type="ARBA" id="ARBA00022963"/>
    </source>
</evidence>
<dbReference type="OrthoDB" id="5290098at2"/>
<dbReference type="Pfam" id="PF01734">
    <property type="entry name" value="Patatin"/>
    <property type="match status" value="1"/>
</dbReference>
<feature type="short sequence motif" description="GXSXG" evidence="4">
    <location>
        <begin position="40"/>
        <end position="44"/>
    </location>
</feature>
<dbReference type="Gene3D" id="3.40.1090.10">
    <property type="entry name" value="Cytosolic phospholipase A2 catalytic domain"/>
    <property type="match status" value="2"/>
</dbReference>
<gene>
    <name evidence="6" type="ORF">DFR41_1011301</name>
</gene>
<evidence type="ECO:0000259" key="5">
    <source>
        <dbReference type="PROSITE" id="PS51635"/>
    </source>
</evidence>
<feature type="short sequence motif" description="DGA/G" evidence="4">
    <location>
        <begin position="155"/>
        <end position="157"/>
    </location>
</feature>
<protein>
    <submittedName>
        <fullName evidence="6">NTE family protein</fullName>
    </submittedName>
</protein>
<evidence type="ECO:0000313" key="6">
    <source>
        <dbReference type="EMBL" id="RDI29540.1"/>
    </source>
</evidence>
<keyword evidence="1 4" id="KW-0378">Hydrolase</keyword>
<organism evidence="6 7">
    <name type="scientific">Pseudacidovorax intermedius</name>
    <dbReference type="NCBI Taxonomy" id="433924"/>
    <lineage>
        <taxon>Bacteria</taxon>
        <taxon>Pseudomonadati</taxon>
        <taxon>Pseudomonadota</taxon>
        <taxon>Betaproteobacteria</taxon>
        <taxon>Burkholderiales</taxon>
        <taxon>Comamonadaceae</taxon>
        <taxon>Pseudacidovorax</taxon>
    </lineage>
</organism>
<reference evidence="6 7" key="1">
    <citation type="submission" date="2018-07" db="EMBL/GenBank/DDBJ databases">
        <title>Genomic Encyclopedia of Type Strains, Phase IV (KMG-IV): sequencing the most valuable type-strain genomes for metagenomic binning, comparative biology and taxonomic classification.</title>
        <authorList>
            <person name="Goeker M."/>
        </authorList>
    </citation>
    <scope>NUCLEOTIDE SEQUENCE [LARGE SCALE GENOMIC DNA]</scope>
    <source>
        <strain evidence="6 7">DSM 21352</strain>
    </source>
</reference>
<dbReference type="RefSeq" id="WP_114802077.1">
    <property type="nucleotide sequence ID" value="NZ_QQAV01000001.1"/>
</dbReference>
<dbReference type="SUPFAM" id="SSF52151">
    <property type="entry name" value="FabD/lysophospholipase-like"/>
    <property type="match status" value="1"/>
</dbReference>